<dbReference type="InterPro" id="IPR036388">
    <property type="entry name" value="WH-like_DNA-bd_sf"/>
</dbReference>
<keyword evidence="4" id="KW-0804">Transcription</keyword>
<dbReference type="PROSITE" id="PS50931">
    <property type="entry name" value="HTH_LYSR"/>
    <property type="match status" value="1"/>
</dbReference>
<evidence type="ECO:0000256" key="3">
    <source>
        <dbReference type="ARBA" id="ARBA00023125"/>
    </source>
</evidence>
<dbReference type="GO" id="GO:0003677">
    <property type="term" value="F:DNA binding"/>
    <property type="evidence" value="ECO:0007669"/>
    <property type="project" value="UniProtKB-KW"/>
</dbReference>
<keyword evidence="7" id="KW-1185">Reference proteome</keyword>
<sequence length="332" mass="36017">MDLLNGRLKLRHLVLVNAIAEQGSVLGAAEALHLAQPAATRSLRELESLLRVRLFDRRPRGVVPTVHGKVFVEHARSVLAELRRVGERFEELADGSSGSVTVGTLLAGSNVLLPRAILALKRERPGVVVTVHEAAAETQWPRLLDGELDLVVGRLAPTGLQGLRQIPLLSEPVRLVVRAGHPALRRELRGLADLMEYPWALPVPETALRRELDAAFHDAGLGMPREQVECSNGFTVLALVRHTDMIAAVPDLVAGADRSLAQLPLELERARQRVGVTLPDRPLTPCARLMLEHLRHQAVLIESAAGCDMPGHDGPEGCAAPVDTLHHPSLYG</sequence>
<dbReference type="PANTHER" id="PTHR30419">
    <property type="entry name" value="HTH-TYPE TRANSCRIPTIONAL REGULATOR YBHD"/>
    <property type="match status" value="1"/>
</dbReference>
<comment type="caution">
    <text evidence="6">The sequence shown here is derived from an EMBL/GenBank/DDBJ whole genome shotgun (WGS) entry which is preliminary data.</text>
</comment>
<dbReference type="PANTHER" id="PTHR30419:SF8">
    <property type="entry name" value="NITROGEN ASSIMILATION TRANSCRIPTIONAL ACTIVATOR-RELATED"/>
    <property type="match status" value="1"/>
</dbReference>
<dbReference type="Pfam" id="PF00126">
    <property type="entry name" value="HTH_1"/>
    <property type="match status" value="1"/>
</dbReference>
<accession>A0A4Y3QUX2</accession>
<evidence type="ECO:0000256" key="1">
    <source>
        <dbReference type="ARBA" id="ARBA00009437"/>
    </source>
</evidence>
<dbReference type="RefSeq" id="WP_086815159.1">
    <property type="nucleotide sequence ID" value="NZ_BJMM01000006.1"/>
</dbReference>
<dbReference type="GO" id="GO:0005829">
    <property type="term" value="C:cytosol"/>
    <property type="evidence" value="ECO:0007669"/>
    <property type="project" value="TreeGrafter"/>
</dbReference>
<dbReference type="GO" id="GO:0003700">
    <property type="term" value="F:DNA-binding transcription factor activity"/>
    <property type="evidence" value="ECO:0007669"/>
    <property type="project" value="InterPro"/>
</dbReference>
<dbReference type="AlphaFoldDB" id="A0A4Y3QUX2"/>
<dbReference type="EMBL" id="BJMM01000006">
    <property type="protein sequence ID" value="GEB49204.1"/>
    <property type="molecule type" value="Genomic_DNA"/>
</dbReference>
<keyword evidence="2" id="KW-0805">Transcription regulation</keyword>
<dbReference type="Gene3D" id="3.40.190.290">
    <property type="match status" value="1"/>
</dbReference>
<evidence type="ECO:0000313" key="7">
    <source>
        <dbReference type="Proteomes" id="UP000319210"/>
    </source>
</evidence>
<dbReference type="InterPro" id="IPR050950">
    <property type="entry name" value="HTH-type_LysR_regulators"/>
</dbReference>
<keyword evidence="3" id="KW-0238">DNA-binding</keyword>
<comment type="similarity">
    <text evidence="1">Belongs to the LysR transcriptional regulatory family.</text>
</comment>
<organism evidence="6 7">
    <name type="scientific">Streptomyces cacaoi</name>
    <dbReference type="NCBI Taxonomy" id="1898"/>
    <lineage>
        <taxon>Bacteria</taxon>
        <taxon>Bacillati</taxon>
        <taxon>Actinomycetota</taxon>
        <taxon>Actinomycetes</taxon>
        <taxon>Kitasatosporales</taxon>
        <taxon>Streptomycetaceae</taxon>
        <taxon>Streptomyces</taxon>
    </lineage>
</organism>
<evidence type="ECO:0000313" key="6">
    <source>
        <dbReference type="EMBL" id="GEB49204.1"/>
    </source>
</evidence>
<proteinExistence type="inferred from homology"/>
<dbReference type="PRINTS" id="PR00039">
    <property type="entry name" value="HTHLYSR"/>
</dbReference>
<name>A0A4Y3QUX2_STRCI</name>
<evidence type="ECO:0000256" key="4">
    <source>
        <dbReference type="ARBA" id="ARBA00023163"/>
    </source>
</evidence>
<reference evidence="6 7" key="1">
    <citation type="submission" date="2019-06" db="EMBL/GenBank/DDBJ databases">
        <title>Whole genome shotgun sequence of Streptomyces cacaoi subsp. cacaoi NBRC 12748.</title>
        <authorList>
            <person name="Hosoyama A."/>
            <person name="Uohara A."/>
            <person name="Ohji S."/>
            <person name="Ichikawa N."/>
        </authorList>
    </citation>
    <scope>NUCLEOTIDE SEQUENCE [LARGE SCALE GENOMIC DNA]</scope>
    <source>
        <strain evidence="6 7">NBRC 12748</strain>
    </source>
</reference>
<dbReference type="InterPro" id="IPR036390">
    <property type="entry name" value="WH_DNA-bd_sf"/>
</dbReference>
<dbReference type="InterPro" id="IPR000847">
    <property type="entry name" value="LysR_HTH_N"/>
</dbReference>
<dbReference type="InterPro" id="IPR005119">
    <property type="entry name" value="LysR_subst-bd"/>
</dbReference>
<protein>
    <submittedName>
        <fullName evidence="6">Galactose-binding protein</fullName>
    </submittedName>
</protein>
<evidence type="ECO:0000259" key="5">
    <source>
        <dbReference type="PROSITE" id="PS50931"/>
    </source>
</evidence>
<dbReference type="Proteomes" id="UP000319210">
    <property type="component" value="Unassembled WGS sequence"/>
</dbReference>
<dbReference type="Pfam" id="PF03466">
    <property type="entry name" value="LysR_substrate"/>
    <property type="match status" value="1"/>
</dbReference>
<evidence type="ECO:0000256" key="2">
    <source>
        <dbReference type="ARBA" id="ARBA00023015"/>
    </source>
</evidence>
<gene>
    <name evidence="6" type="primary">gbpR</name>
    <name evidence="6" type="ORF">SCA03_17550</name>
</gene>
<dbReference type="Gene3D" id="1.10.10.10">
    <property type="entry name" value="Winged helix-like DNA-binding domain superfamily/Winged helix DNA-binding domain"/>
    <property type="match status" value="1"/>
</dbReference>
<dbReference type="SUPFAM" id="SSF46785">
    <property type="entry name" value="Winged helix' DNA-binding domain"/>
    <property type="match status" value="1"/>
</dbReference>
<feature type="domain" description="HTH lysR-type" evidence="5">
    <location>
        <begin position="8"/>
        <end position="65"/>
    </location>
</feature>
<dbReference type="OrthoDB" id="8417889at2"/>
<dbReference type="SUPFAM" id="SSF53850">
    <property type="entry name" value="Periplasmic binding protein-like II"/>
    <property type="match status" value="1"/>
</dbReference>